<name>A0ACB6SE59_9PLEO</name>
<dbReference type="Proteomes" id="UP000799754">
    <property type="component" value="Unassembled WGS sequence"/>
</dbReference>
<sequence length="102" mass="11615">MMDGLPRDKINMAKNLTSMIKSQLRAIHNSALCPKFDAFDVIHYKCEAQFAAVAVGYVKDLGGYETLLRGRGRENVIEALEALWSHTQKQLTEKFKKEPLEF</sequence>
<accession>A0ACB6SE59</accession>
<protein>
    <submittedName>
        <fullName evidence="1">Uncharacterized protein</fullName>
    </submittedName>
</protein>
<comment type="caution">
    <text evidence="1">The sequence shown here is derived from an EMBL/GenBank/DDBJ whole genome shotgun (WGS) entry which is preliminary data.</text>
</comment>
<proteinExistence type="predicted"/>
<reference evidence="1" key="1">
    <citation type="journal article" date="2020" name="Stud. Mycol.">
        <title>101 Dothideomycetes genomes: a test case for predicting lifestyles and emergence of pathogens.</title>
        <authorList>
            <person name="Haridas S."/>
            <person name="Albert R."/>
            <person name="Binder M."/>
            <person name="Bloem J."/>
            <person name="Labutti K."/>
            <person name="Salamov A."/>
            <person name="Andreopoulos B."/>
            <person name="Baker S."/>
            <person name="Barry K."/>
            <person name="Bills G."/>
            <person name="Bluhm B."/>
            <person name="Cannon C."/>
            <person name="Castanera R."/>
            <person name="Culley D."/>
            <person name="Daum C."/>
            <person name="Ezra D."/>
            <person name="Gonzalez J."/>
            <person name="Henrissat B."/>
            <person name="Kuo A."/>
            <person name="Liang C."/>
            <person name="Lipzen A."/>
            <person name="Lutzoni F."/>
            <person name="Magnuson J."/>
            <person name="Mondo S."/>
            <person name="Nolan M."/>
            <person name="Ohm R."/>
            <person name="Pangilinan J."/>
            <person name="Park H.-J."/>
            <person name="Ramirez L."/>
            <person name="Alfaro M."/>
            <person name="Sun H."/>
            <person name="Tritt A."/>
            <person name="Yoshinaga Y."/>
            <person name="Zwiers L.-H."/>
            <person name="Turgeon B."/>
            <person name="Goodwin S."/>
            <person name="Spatafora J."/>
            <person name="Crous P."/>
            <person name="Grigoriev I."/>
        </authorList>
    </citation>
    <scope>NUCLEOTIDE SEQUENCE</scope>
    <source>
        <strain evidence="1">CBS 525.71</strain>
    </source>
</reference>
<organism evidence="1 2">
    <name type="scientific">Macroventuria anomochaeta</name>
    <dbReference type="NCBI Taxonomy" id="301207"/>
    <lineage>
        <taxon>Eukaryota</taxon>
        <taxon>Fungi</taxon>
        <taxon>Dikarya</taxon>
        <taxon>Ascomycota</taxon>
        <taxon>Pezizomycotina</taxon>
        <taxon>Dothideomycetes</taxon>
        <taxon>Pleosporomycetidae</taxon>
        <taxon>Pleosporales</taxon>
        <taxon>Pleosporineae</taxon>
        <taxon>Didymellaceae</taxon>
        <taxon>Macroventuria</taxon>
    </lineage>
</organism>
<evidence type="ECO:0000313" key="1">
    <source>
        <dbReference type="EMBL" id="KAF2632283.1"/>
    </source>
</evidence>
<evidence type="ECO:0000313" key="2">
    <source>
        <dbReference type="Proteomes" id="UP000799754"/>
    </source>
</evidence>
<keyword evidence="2" id="KW-1185">Reference proteome</keyword>
<gene>
    <name evidence="1" type="ORF">BU25DRAFT_454635</name>
</gene>
<dbReference type="EMBL" id="MU006703">
    <property type="protein sequence ID" value="KAF2632283.1"/>
    <property type="molecule type" value="Genomic_DNA"/>
</dbReference>